<proteinExistence type="predicted"/>
<dbReference type="InterPro" id="IPR016568">
    <property type="entry name" value="Sulphur_oxidation_SoxY"/>
</dbReference>
<dbReference type="STRING" id="65735.SAMN04488075_0772"/>
<sequence length="165" mass="17510">MTFCFDMERRRLLTTAAALGAGLAAGFLPLAARAQISSIAAPQPDDAESDRIAAEFLQGAVPLPQGLALDLPALGDNPAAVPVRVHLTEPVDEALFCQELIVLAQRNPRPLICRFRFTPLTGAADVALRVRLMQSMGLRALARMSDGRFLEARADITVAAGGCGM</sequence>
<dbReference type="Proteomes" id="UP000199125">
    <property type="component" value="Unassembled WGS sequence"/>
</dbReference>
<evidence type="ECO:0000259" key="1">
    <source>
        <dbReference type="Pfam" id="PF13501"/>
    </source>
</evidence>
<gene>
    <name evidence="2" type="ORF">SAMN04488075_0772</name>
</gene>
<dbReference type="PIRSF" id="PIRSF010312">
    <property type="entry name" value="Sulphur_oxidation_SoxY"/>
    <property type="match status" value="1"/>
</dbReference>
<organism evidence="2 3">
    <name type="scientific">Paracoccus alkenifer</name>
    <dbReference type="NCBI Taxonomy" id="65735"/>
    <lineage>
        <taxon>Bacteria</taxon>
        <taxon>Pseudomonadati</taxon>
        <taxon>Pseudomonadota</taxon>
        <taxon>Alphaproteobacteria</taxon>
        <taxon>Rhodobacterales</taxon>
        <taxon>Paracoccaceae</taxon>
        <taxon>Paracoccus</taxon>
    </lineage>
</organism>
<name>A0A1H6KAB2_9RHOB</name>
<keyword evidence="3" id="KW-1185">Reference proteome</keyword>
<dbReference type="InterPro" id="IPR032711">
    <property type="entry name" value="SoxY"/>
</dbReference>
<accession>A0A1H6KAB2</accession>
<dbReference type="AlphaFoldDB" id="A0A1H6KAB2"/>
<dbReference type="EMBL" id="FNXG01000001">
    <property type="protein sequence ID" value="SEH68413.1"/>
    <property type="molecule type" value="Genomic_DNA"/>
</dbReference>
<dbReference type="InterPro" id="IPR038162">
    <property type="entry name" value="SoxY_sf"/>
</dbReference>
<evidence type="ECO:0000313" key="3">
    <source>
        <dbReference type="Proteomes" id="UP000199125"/>
    </source>
</evidence>
<dbReference type="Pfam" id="PF13501">
    <property type="entry name" value="SoxY"/>
    <property type="match status" value="1"/>
</dbReference>
<feature type="domain" description="Ig-like SoxY" evidence="1">
    <location>
        <begin position="66"/>
        <end position="163"/>
    </location>
</feature>
<reference evidence="3" key="1">
    <citation type="submission" date="2016-10" db="EMBL/GenBank/DDBJ databases">
        <authorList>
            <person name="Varghese N."/>
            <person name="Submissions S."/>
        </authorList>
    </citation>
    <scope>NUCLEOTIDE SEQUENCE [LARGE SCALE GENOMIC DNA]</scope>
    <source>
        <strain evidence="3">DSM 11593</strain>
    </source>
</reference>
<dbReference type="InterPro" id="IPR006311">
    <property type="entry name" value="TAT_signal"/>
</dbReference>
<dbReference type="Gene3D" id="2.60.40.2470">
    <property type="entry name" value="SoxY domain"/>
    <property type="match status" value="1"/>
</dbReference>
<dbReference type="PROSITE" id="PS51318">
    <property type="entry name" value="TAT"/>
    <property type="match status" value="1"/>
</dbReference>
<dbReference type="RefSeq" id="WP_218139071.1">
    <property type="nucleotide sequence ID" value="NZ_FNXG01000001.1"/>
</dbReference>
<protein>
    <submittedName>
        <fullName evidence="2">Sulfur-oxidizing protein SoxY</fullName>
    </submittedName>
</protein>
<evidence type="ECO:0000313" key="2">
    <source>
        <dbReference type="EMBL" id="SEH68413.1"/>
    </source>
</evidence>